<dbReference type="InterPro" id="IPR032838">
    <property type="entry name" value="Vwaint_dom"/>
</dbReference>
<reference evidence="3" key="1">
    <citation type="submission" date="2017-09" db="EMBL/GenBank/DDBJ databases">
        <title>Polyketide synthases of a Diaporthe helianthi virulent isolate.</title>
        <authorList>
            <person name="Baroncelli R."/>
        </authorList>
    </citation>
    <scope>NUCLEOTIDE SEQUENCE [LARGE SCALE GENOMIC DNA]</scope>
    <source>
        <strain evidence="3">7/96</strain>
    </source>
</reference>
<evidence type="ECO:0000313" key="4">
    <source>
        <dbReference type="Proteomes" id="UP000094444"/>
    </source>
</evidence>
<dbReference type="InterPro" id="IPR051266">
    <property type="entry name" value="CLCR"/>
</dbReference>
<evidence type="ECO:0000259" key="2">
    <source>
        <dbReference type="PROSITE" id="PS50234"/>
    </source>
</evidence>
<dbReference type="EMBL" id="MAVT02000548">
    <property type="protein sequence ID" value="POS74981.1"/>
    <property type="molecule type" value="Genomic_DNA"/>
</dbReference>
<dbReference type="STRING" id="158607.A0A2P5HXK7"/>
<dbReference type="OrthoDB" id="10264538at2759"/>
<dbReference type="InParanoid" id="A0A2P5HXK7"/>
<dbReference type="AlphaFoldDB" id="A0A2P5HXK7"/>
<proteinExistence type="predicted"/>
<dbReference type="PANTHER" id="PTHR10579:SF156">
    <property type="entry name" value="VWFA DOMAIN-CONTAINING PROTEIN"/>
    <property type="match status" value="1"/>
</dbReference>
<dbReference type="PANTHER" id="PTHR10579">
    <property type="entry name" value="CALCIUM-ACTIVATED CHLORIDE CHANNEL REGULATOR"/>
    <property type="match status" value="1"/>
</dbReference>
<dbReference type="Gene3D" id="3.40.50.410">
    <property type="entry name" value="von Willebrand factor, type A domain"/>
    <property type="match status" value="1"/>
</dbReference>
<dbReference type="InterPro" id="IPR002035">
    <property type="entry name" value="VWF_A"/>
</dbReference>
<evidence type="ECO:0000256" key="1">
    <source>
        <dbReference type="SAM" id="MobiDB-lite"/>
    </source>
</evidence>
<name>A0A2P5HXK7_DIAHE</name>
<dbReference type="Pfam" id="PF00092">
    <property type="entry name" value="VWA"/>
    <property type="match status" value="1"/>
</dbReference>
<dbReference type="InterPro" id="IPR039510">
    <property type="entry name" value="Vint_dom"/>
</dbReference>
<organism evidence="3 4">
    <name type="scientific">Diaporthe helianthi</name>
    <dbReference type="NCBI Taxonomy" id="158607"/>
    <lineage>
        <taxon>Eukaryota</taxon>
        <taxon>Fungi</taxon>
        <taxon>Dikarya</taxon>
        <taxon>Ascomycota</taxon>
        <taxon>Pezizomycotina</taxon>
        <taxon>Sordariomycetes</taxon>
        <taxon>Sordariomycetidae</taxon>
        <taxon>Diaporthales</taxon>
        <taxon>Diaporthaceae</taxon>
        <taxon>Diaporthe</taxon>
    </lineage>
</organism>
<evidence type="ECO:0000313" key="3">
    <source>
        <dbReference type="EMBL" id="POS74981.1"/>
    </source>
</evidence>
<accession>A0A2P5HXK7</accession>
<dbReference type="SMART" id="SM00327">
    <property type="entry name" value="VWA"/>
    <property type="match status" value="1"/>
</dbReference>
<feature type="region of interest" description="Disordered" evidence="1">
    <location>
        <begin position="7"/>
        <end position="34"/>
    </location>
</feature>
<comment type="caution">
    <text evidence="3">The sequence shown here is derived from an EMBL/GenBank/DDBJ whole genome shotgun (WGS) entry which is preliminary data.</text>
</comment>
<protein>
    <recommendedName>
        <fullName evidence="2">VWFA domain-containing protein</fullName>
    </recommendedName>
</protein>
<gene>
    <name evidence="3" type="ORF">DHEL01_v206621</name>
</gene>
<dbReference type="SUPFAM" id="SSF53300">
    <property type="entry name" value="vWA-like"/>
    <property type="match status" value="1"/>
</dbReference>
<keyword evidence="4" id="KW-1185">Reference proteome</keyword>
<dbReference type="InterPro" id="IPR036465">
    <property type="entry name" value="vWFA_dom_sf"/>
</dbReference>
<dbReference type="PROSITE" id="PS50234">
    <property type="entry name" value="VWFA"/>
    <property type="match status" value="1"/>
</dbReference>
<dbReference type="Pfam" id="PF14623">
    <property type="entry name" value="Vint"/>
    <property type="match status" value="1"/>
</dbReference>
<sequence>MVTVPIFTANTQAPDVNDAPPPYAQVESHGANTTPEGGAALKIQPLPDKDGAILTVLPPKLPANESLSHVPCDIALVIDVSGSMAIDAPAPGEDERTGLSVLDLVKHACHTIISTMSKEDRLAIVTFSYGAKVLQTLTEMTDANKEAAKAKIKAMCPETCTNLWHGLRDGIKLFKDEENTGRVPAVMILTDGEPNYLCPPQGYVPALRAMGSIVPSVHTFGFGYRLRSGLLKSIAEFGAGNYAFIPDAGMIGTVFVHAVANLQSTFANTATLKLTYPNIVTIQQTTGIAVDQERPTQVPGGNFELIIRLGSLQYGQPRDIYLKWRSSSQDNDIEPSFLNVALQYNKMTEVQHISHASRDLMDLSFTSLSDAEIASHVSRARICDFLSELFPIDALGEHNLDPNLNSAEGLSEKQQQLRDLIASLPAAHFPDDAMCAALMQDLAGQQPHGQVTLALSKAEYLARWGQHYLPSLHGAHARQACNSFKDPGPLQYGAGSPLFTSCRDALSSAFDDLPAPEPSNLAYPVGGPMHMAIAPPIPPPPPGYASSIGGAGRRGTLGIGGGGGSSSDSTSAVGISMRSYNSRSAPCFAGRTLVRLAASDARVRISSLRRGHVVATPSGPRKVAAVLETPVDRQLMVRVEGVLVTPWHPVALPNAPSDFPTLRGVDDGHGWVFPAHIAPSERVSYTGAIYSVLLEKDGDVDAHAIELGDGTGDAMPFWGVTLGHGMVKDSGCGDVRAHPFFGSYEKVSSSLQALPKKGRDGLVVGRGLRRSKSTGLVIGFKRPVSRRQVASALFKLYPARTPVIKRALVLRRFQKGCKVVEY</sequence>
<dbReference type="Proteomes" id="UP000094444">
    <property type="component" value="Unassembled WGS sequence"/>
</dbReference>
<dbReference type="Pfam" id="PF14624">
    <property type="entry name" value="Vwaint"/>
    <property type="match status" value="1"/>
</dbReference>
<feature type="domain" description="VWFA" evidence="2">
    <location>
        <begin position="73"/>
        <end position="259"/>
    </location>
</feature>